<proteinExistence type="predicted"/>
<dbReference type="InterPro" id="IPR025669">
    <property type="entry name" value="AAA_dom"/>
</dbReference>
<dbReference type="Gene3D" id="3.40.50.300">
    <property type="entry name" value="P-loop containing nucleotide triphosphate hydrolases"/>
    <property type="match status" value="1"/>
</dbReference>
<feature type="domain" description="AAA" evidence="2">
    <location>
        <begin position="3"/>
        <end position="178"/>
    </location>
</feature>
<sequence>MTRIIAVTNQKGGVGKTTTTVNLGASLARMRRRVLLIDLDPQANATVGCGVDREALAGTVYQVLLGQVTIRETVVTVSSGLDLLPAEHDLAGAQAELGGGSEQENDNHRLRRALATETGYDYILIDCPPALNVLTINALVAANSVLIPLQCEYYALEGLTGLLETISRVRQNANPGLVIEGLLRTMYDGRNSLTREVSDQLSQHFGDKLFRTVIPRNIRLAEAPSYGKPVIDYDEKCLGTLAHLALAGEMVGSAGASLGTGKAPADSPGPEAAAQSIDI</sequence>
<gene>
    <name evidence="3" type="ORF">METZ01_LOCUS116059</name>
</gene>
<dbReference type="PANTHER" id="PTHR13696">
    <property type="entry name" value="P-LOOP CONTAINING NUCLEOSIDE TRIPHOSPHATE HYDROLASE"/>
    <property type="match status" value="1"/>
</dbReference>
<dbReference type="InterPro" id="IPR027417">
    <property type="entry name" value="P-loop_NTPase"/>
</dbReference>
<dbReference type="PANTHER" id="PTHR13696:SF52">
    <property type="entry name" value="PARA FAMILY PROTEIN CT_582"/>
    <property type="match status" value="1"/>
</dbReference>
<evidence type="ECO:0000259" key="2">
    <source>
        <dbReference type="Pfam" id="PF13614"/>
    </source>
</evidence>
<dbReference type="SUPFAM" id="SSF52540">
    <property type="entry name" value="P-loop containing nucleoside triphosphate hydrolases"/>
    <property type="match status" value="1"/>
</dbReference>
<dbReference type="InterPro" id="IPR050678">
    <property type="entry name" value="DNA_Partitioning_ATPase"/>
</dbReference>
<evidence type="ECO:0000256" key="1">
    <source>
        <dbReference type="SAM" id="MobiDB-lite"/>
    </source>
</evidence>
<dbReference type="FunFam" id="3.40.50.300:FF:000285">
    <property type="entry name" value="Sporulation initiation inhibitor Soj"/>
    <property type="match status" value="1"/>
</dbReference>
<name>A0A381XEP1_9ZZZZ</name>
<organism evidence="3">
    <name type="scientific">marine metagenome</name>
    <dbReference type="NCBI Taxonomy" id="408172"/>
    <lineage>
        <taxon>unclassified sequences</taxon>
        <taxon>metagenomes</taxon>
        <taxon>ecological metagenomes</taxon>
    </lineage>
</organism>
<dbReference type="Pfam" id="PF13614">
    <property type="entry name" value="AAA_31"/>
    <property type="match status" value="1"/>
</dbReference>
<dbReference type="EMBL" id="UINC01014909">
    <property type="protein sequence ID" value="SVA63205.1"/>
    <property type="molecule type" value="Genomic_DNA"/>
</dbReference>
<dbReference type="AlphaFoldDB" id="A0A381XEP1"/>
<evidence type="ECO:0000313" key="3">
    <source>
        <dbReference type="EMBL" id="SVA63205.1"/>
    </source>
</evidence>
<protein>
    <recommendedName>
        <fullName evidence="2">AAA domain-containing protein</fullName>
    </recommendedName>
</protein>
<dbReference type="CDD" id="cd02042">
    <property type="entry name" value="ParAB_family"/>
    <property type="match status" value="1"/>
</dbReference>
<reference evidence="3" key="1">
    <citation type="submission" date="2018-05" db="EMBL/GenBank/DDBJ databases">
        <authorList>
            <person name="Lanie J.A."/>
            <person name="Ng W.-L."/>
            <person name="Kazmierczak K.M."/>
            <person name="Andrzejewski T.M."/>
            <person name="Davidsen T.M."/>
            <person name="Wayne K.J."/>
            <person name="Tettelin H."/>
            <person name="Glass J.I."/>
            <person name="Rusch D."/>
            <person name="Podicherti R."/>
            <person name="Tsui H.-C.T."/>
            <person name="Winkler M.E."/>
        </authorList>
    </citation>
    <scope>NUCLEOTIDE SEQUENCE</scope>
</reference>
<feature type="region of interest" description="Disordered" evidence="1">
    <location>
        <begin position="257"/>
        <end position="279"/>
    </location>
</feature>
<accession>A0A381XEP1</accession>